<feature type="transmembrane region" description="Helical" evidence="3">
    <location>
        <begin position="153"/>
        <end position="170"/>
    </location>
</feature>
<keyword evidence="3" id="KW-1133">Transmembrane helix</keyword>
<evidence type="ECO:0000313" key="6">
    <source>
        <dbReference type="Proteomes" id="UP000251213"/>
    </source>
</evidence>
<dbReference type="InterPro" id="IPR000620">
    <property type="entry name" value="EamA_dom"/>
</dbReference>
<feature type="transmembrane region" description="Helical" evidence="3">
    <location>
        <begin position="94"/>
        <end position="114"/>
    </location>
</feature>
<dbReference type="Gene3D" id="1.10.3730.20">
    <property type="match status" value="1"/>
</dbReference>
<reference evidence="5 6" key="2">
    <citation type="submission" date="2018-06" db="EMBL/GenBank/DDBJ databases">
        <authorList>
            <person name="Zhirakovskaya E."/>
        </authorList>
    </citation>
    <scope>NUCLEOTIDE SEQUENCE [LARGE SCALE GENOMIC DNA]</scope>
    <source>
        <strain evidence="5 6">FBKL4.011</strain>
    </source>
</reference>
<evidence type="ECO:0000259" key="4">
    <source>
        <dbReference type="Pfam" id="PF00892"/>
    </source>
</evidence>
<dbReference type="AlphaFoldDB" id="A0A364K2Q4"/>
<feature type="transmembrane region" description="Helical" evidence="3">
    <location>
        <begin position="182"/>
        <end position="201"/>
    </location>
</feature>
<evidence type="ECO:0000313" key="5">
    <source>
        <dbReference type="EMBL" id="RAL22667.1"/>
    </source>
</evidence>
<reference evidence="5 6" key="1">
    <citation type="submission" date="2018-06" db="EMBL/GenBank/DDBJ databases">
        <title>Thermoflavimicrobium daqus sp. nov., a thermophilic microbe isolated from Moutai-flavour Daqu.</title>
        <authorList>
            <person name="Wang X."/>
            <person name="Zhou H."/>
        </authorList>
    </citation>
    <scope>NUCLEOTIDE SEQUENCE [LARGE SCALE GENOMIC DNA]</scope>
    <source>
        <strain evidence="5 6">FBKL4.011</strain>
    </source>
</reference>
<feature type="transmembrane region" description="Helical" evidence="3">
    <location>
        <begin position="269"/>
        <end position="285"/>
    </location>
</feature>
<proteinExistence type="inferred from homology"/>
<feature type="transmembrane region" description="Helical" evidence="3">
    <location>
        <begin position="68"/>
        <end position="88"/>
    </location>
</feature>
<dbReference type="Pfam" id="PF00892">
    <property type="entry name" value="EamA"/>
    <property type="match status" value="2"/>
</dbReference>
<evidence type="ECO:0000256" key="2">
    <source>
        <dbReference type="ARBA" id="ARBA00007362"/>
    </source>
</evidence>
<evidence type="ECO:0000256" key="1">
    <source>
        <dbReference type="ARBA" id="ARBA00004127"/>
    </source>
</evidence>
<dbReference type="RefSeq" id="WP_113659670.1">
    <property type="nucleotide sequence ID" value="NZ_KZ845670.1"/>
</dbReference>
<dbReference type="PANTHER" id="PTHR22911">
    <property type="entry name" value="ACYL-MALONYL CONDENSING ENZYME-RELATED"/>
    <property type="match status" value="1"/>
</dbReference>
<feature type="transmembrane region" description="Helical" evidence="3">
    <location>
        <begin position="245"/>
        <end position="263"/>
    </location>
</feature>
<dbReference type="Proteomes" id="UP000251213">
    <property type="component" value="Unassembled WGS sequence"/>
</dbReference>
<protein>
    <submittedName>
        <fullName evidence="5">Multidrug transporter</fullName>
    </submittedName>
</protein>
<feature type="transmembrane region" description="Helical" evidence="3">
    <location>
        <begin position="213"/>
        <end position="233"/>
    </location>
</feature>
<feature type="transmembrane region" description="Helical" evidence="3">
    <location>
        <begin position="121"/>
        <end position="141"/>
    </location>
</feature>
<feature type="domain" description="EamA" evidence="4">
    <location>
        <begin position="8"/>
        <end position="138"/>
    </location>
</feature>
<keyword evidence="3" id="KW-0812">Transmembrane</keyword>
<sequence length="302" mass="33109">MKRFVAIGSVLLGAASYGAMSAVIKLGYQAGFTPKEITGAQAFIGCLGLWLIFLPMIKKVREVRKKNVFSLVVCGVASGMTGIFYYLSLKELPVSIGIILLFQFAWMGMIVESFQKRKWPLVHQWVAIAVILLGTYFAAGLTSTPLEQISTRGIIYGLIAAASYTGFLHFSGNVANHVYPLFRSALMQTGTMIFIFIIYPPEFLISGALPKGLWIWGGLLGIFSTMIPTILFARALPHVGTGLGAILSSIELPTVIIMSHIVLREQITWLQWVGVFLILLGIMIANRKVTLQQSNVKENSCS</sequence>
<feature type="transmembrane region" description="Helical" evidence="3">
    <location>
        <begin position="37"/>
        <end position="56"/>
    </location>
</feature>
<dbReference type="PANTHER" id="PTHR22911:SF137">
    <property type="entry name" value="SOLUTE CARRIER FAMILY 35 MEMBER G2-RELATED"/>
    <property type="match status" value="1"/>
</dbReference>
<keyword evidence="3" id="KW-0472">Membrane</keyword>
<keyword evidence="6" id="KW-1185">Reference proteome</keyword>
<dbReference type="OrthoDB" id="3180815at2"/>
<comment type="subcellular location">
    <subcellularLocation>
        <location evidence="1">Endomembrane system</location>
        <topology evidence="1">Multi-pass membrane protein</topology>
    </subcellularLocation>
</comment>
<gene>
    <name evidence="5" type="ORF">DL897_13445</name>
</gene>
<accession>A0A364K2Q4</accession>
<organism evidence="5 6">
    <name type="scientific">Thermoflavimicrobium daqui</name>
    <dbReference type="NCBI Taxonomy" id="2137476"/>
    <lineage>
        <taxon>Bacteria</taxon>
        <taxon>Bacillati</taxon>
        <taxon>Bacillota</taxon>
        <taxon>Bacilli</taxon>
        <taxon>Bacillales</taxon>
        <taxon>Thermoactinomycetaceae</taxon>
        <taxon>Thermoflavimicrobium</taxon>
    </lineage>
</organism>
<comment type="caution">
    <text evidence="5">The sequence shown here is derived from an EMBL/GenBank/DDBJ whole genome shotgun (WGS) entry which is preliminary data.</text>
</comment>
<feature type="domain" description="EamA" evidence="4">
    <location>
        <begin position="152"/>
        <end position="286"/>
    </location>
</feature>
<evidence type="ECO:0000256" key="3">
    <source>
        <dbReference type="SAM" id="Phobius"/>
    </source>
</evidence>
<dbReference type="GO" id="GO:0016020">
    <property type="term" value="C:membrane"/>
    <property type="evidence" value="ECO:0007669"/>
    <property type="project" value="InterPro"/>
</dbReference>
<dbReference type="EMBL" id="QJKK01000008">
    <property type="protein sequence ID" value="RAL22667.1"/>
    <property type="molecule type" value="Genomic_DNA"/>
</dbReference>
<dbReference type="InterPro" id="IPR037185">
    <property type="entry name" value="EmrE-like"/>
</dbReference>
<name>A0A364K2Q4_9BACL</name>
<dbReference type="SUPFAM" id="SSF103481">
    <property type="entry name" value="Multidrug resistance efflux transporter EmrE"/>
    <property type="match status" value="2"/>
</dbReference>
<comment type="similarity">
    <text evidence="2">Belongs to the EamA transporter family.</text>
</comment>